<proteinExistence type="predicted"/>
<accession>A0A931FCN9</accession>
<reference evidence="1" key="1">
    <citation type="submission" date="2020-11" db="EMBL/GenBank/DDBJ databases">
        <title>Isolation and identification of active actinomycetes.</title>
        <authorList>
            <person name="Yu B."/>
        </authorList>
    </citation>
    <scope>NUCLEOTIDE SEQUENCE</scope>
    <source>
        <strain evidence="1">NEAU-YB345</strain>
    </source>
</reference>
<evidence type="ECO:0000313" key="1">
    <source>
        <dbReference type="EMBL" id="MBF9066681.1"/>
    </source>
</evidence>
<organism evidence="1 2">
    <name type="scientific">Streptacidiphilus fuscans</name>
    <dbReference type="NCBI Taxonomy" id="2789292"/>
    <lineage>
        <taxon>Bacteria</taxon>
        <taxon>Bacillati</taxon>
        <taxon>Actinomycetota</taxon>
        <taxon>Actinomycetes</taxon>
        <taxon>Kitasatosporales</taxon>
        <taxon>Streptomycetaceae</taxon>
        <taxon>Streptacidiphilus</taxon>
    </lineage>
</organism>
<dbReference type="AlphaFoldDB" id="A0A931FCN9"/>
<gene>
    <name evidence="1" type="ORF">I2501_01345</name>
</gene>
<comment type="caution">
    <text evidence="1">The sequence shown here is derived from an EMBL/GenBank/DDBJ whole genome shotgun (WGS) entry which is preliminary data.</text>
</comment>
<evidence type="ECO:0000313" key="2">
    <source>
        <dbReference type="Proteomes" id="UP000657385"/>
    </source>
</evidence>
<protein>
    <submittedName>
        <fullName evidence="1">Uncharacterized protein</fullName>
    </submittedName>
</protein>
<name>A0A931FCN9_9ACTN</name>
<dbReference type="EMBL" id="JADPRT010000001">
    <property type="protein sequence ID" value="MBF9066681.1"/>
    <property type="molecule type" value="Genomic_DNA"/>
</dbReference>
<keyword evidence="2" id="KW-1185">Reference proteome</keyword>
<sequence>MTRLRSALERHAITLPSLRADHPVAGLPLIELGRCNQQTVEKLIAALTGQAGPDCGLGAEADQLGQASA</sequence>
<dbReference type="Proteomes" id="UP000657385">
    <property type="component" value="Unassembled WGS sequence"/>
</dbReference>